<feature type="transmembrane region" description="Helical" evidence="9">
    <location>
        <begin position="28"/>
        <end position="48"/>
    </location>
</feature>
<evidence type="ECO:0000256" key="6">
    <source>
        <dbReference type="ARBA" id="ARBA00023136"/>
    </source>
</evidence>
<sequence>MTVVSQLGGLWMLLLLGFLVLRSGLPVWALLLGVSSFFAAAGLAAGLFDSRILQALPVRTIGLLENDLLQAMPLYVLMGVLLQRLTLADALYACLLRLLSPFAGAPVLAAFGLGTLLAPTNGSVAASSALLSRLIAPRLAHLGAAQSVSVMSVAATIGVVVPPSLVLLLLGDAMLSAHLEASRLPGYVQTSQTIINTRDVMHAALLPAVGVLLLWAVIACVKSRRLKTLQTKVKVSNGQCITGLITASTIVLLLAGVFTGRLYAVEAAATGAVLMLLFSFATRALNFAAWREVCMQALSLSGALFALLVGATTFSLVFRLFGTDRLLNSWLLGSSLTPIMGAAIVLVLVGLCAWVLDAFEMIFVIIPLVAPVLIVHLGDAQQAAVLLLLMLQLSFLVPPMGYAVMMARGRFPALTTRQLIYELWPMLLAQIVITTAVFAFPQTVHWLDAAPTTNSNLEPMTDAEVERQMREMSAP</sequence>
<comment type="subcellular location">
    <subcellularLocation>
        <location evidence="1 7">Cell inner membrane</location>
        <topology evidence="1 7">Multi-pass membrane protein</topology>
    </subcellularLocation>
</comment>
<feature type="transmembrane region" description="Helical" evidence="9">
    <location>
        <begin position="384"/>
        <end position="407"/>
    </location>
</feature>
<dbReference type="PANTHER" id="PTHR33362:SF7">
    <property type="entry name" value="SLL1103 PROTEIN"/>
    <property type="match status" value="1"/>
</dbReference>
<feature type="transmembrane region" description="Helical" evidence="9">
    <location>
        <begin position="297"/>
        <end position="318"/>
    </location>
</feature>
<proteinExistence type="predicted"/>
<dbReference type="InterPro" id="IPR004681">
    <property type="entry name" value="TRAP_DctM"/>
</dbReference>
<feature type="transmembrane region" description="Helical" evidence="9">
    <location>
        <begin position="6"/>
        <end position="21"/>
    </location>
</feature>
<feature type="transmembrane region" description="Helical" evidence="9">
    <location>
        <begin position="241"/>
        <end position="258"/>
    </location>
</feature>
<dbReference type="GO" id="GO:0005886">
    <property type="term" value="C:plasma membrane"/>
    <property type="evidence" value="ECO:0007669"/>
    <property type="project" value="UniProtKB-SubCell"/>
</dbReference>
<keyword evidence="5 9" id="KW-1133">Transmembrane helix</keyword>
<protein>
    <submittedName>
        <fullName evidence="11">C4-dicarboxylate TRAP transporter large permease protein DctM</fullName>
    </submittedName>
</protein>
<evidence type="ECO:0000256" key="5">
    <source>
        <dbReference type="ARBA" id="ARBA00022989"/>
    </source>
</evidence>
<evidence type="ECO:0000259" key="10">
    <source>
        <dbReference type="Pfam" id="PF06808"/>
    </source>
</evidence>
<keyword evidence="2" id="KW-1003">Cell membrane</keyword>
<dbReference type="PANTHER" id="PTHR33362">
    <property type="entry name" value="SIALIC ACID TRAP TRANSPORTER PERMEASE PROTEIN SIAT-RELATED"/>
    <property type="match status" value="1"/>
</dbReference>
<dbReference type="EMBL" id="CP051461">
    <property type="protein sequence ID" value="QJC56323.1"/>
    <property type="molecule type" value="Genomic_DNA"/>
</dbReference>
<evidence type="ECO:0000256" key="1">
    <source>
        <dbReference type="ARBA" id="ARBA00004429"/>
    </source>
</evidence>
<accession>A0A6H2H949</accession>
<keyword evidence="7" id="KW-0813">Transport</keyword>
<evidence type="ECO:0000256" key="9">
    <source>
        <dbReference type="SAM" id="Phobius"/>
    </source>
</evidence>
<keyword evidence="12" id="KW-1185">Reference proteome</keyword>
<dbReference type="KEGG" id="pvac:HC248_01625"/>
<feature type="transmembrane region" description="Helical" evidence="9">
    <location>
        <begin position="330"/>
        <end position="354"/>
    </location>
</feature>
<keyword evidence="4 9" id="KW-0812">Transmembrane</keyword>
<feature type="transmembrane region" description="Helical" evidence="9">
    <location>
        <begin position="148"/>
        <end position="170"/>
    </location>
</feature>
<evidence type="ECO:0000256" key="3">
    <source>
        <dbReference type="ARBA" id="ARBA00022519"/>
    </source>
</evidence>
<dbReference type="Pfam" id="PF06808">
    <property type="entry name" value="DctM"/>
    <property type="match status" value="1"/>
</dbReference>
<gene>
    <name evidence="11" type="primary">dctM_4</name>
    <name evidence="11" type="ORF">HC248_01625</name>
</gene>
<feature type="domain" description="TRAP C4-dicarboxylate transport system permease DctM subunit" evidence="10">
    <location>
        <begin position="19"/>
        <end position="442"/>
    </location>
</feature>
<feature type="transmembrane region" description="Helical" evidence="9">
    <location>
        <begin position="419"/>
        <end position="440"/>
    </location>
</feature>
<feature type="transmembrane region" description="Helical" evidence="9">
    <location>
        <begin position="94"/>
        <end position="113"/>
    </location>
</feature>
<evidence type="ECO:0000256" key="8">
    <source>
        <dbReference type="SAM" id="MobiDB-lite"/>
    </source>
</evidence>
<feature type="transmembrane region" description="Helical" evidence="9">
    <location>
        <begin position="68"/>
        <end position="87"/>
    </location>
</feature>
<evidence type="ECO:0000256" key="4">
    <source>
        <dbReference type="ARBA" id="ARBA00022692"/>
    </source>
</evidence>
<dbReference type="Proteomes" id="UP000502041">
    <property type="component" value="Chromosome"/>
</dbReference>
<evidence type="ECO:0000256" key="7">
    <source>
        <dbReference type="RuleBase" id="RU369079"/>
    </source>
</evidence>
<dbReference type="RefSeq" id="WP_168922044.1">
    <property type="nucleotide sequence ID" value="NZ_CP051461.1"/>
</dbReference>
<evidence type="ECO:0000313" key="12">
    <source>
        <dbReference type="Proteomes" id="UP000502041"/>
    </source>
</evidence>
<feature type="transmembrane region" description="Helical" evidence="9">
    <location>
        <begin position="264"/>
        <end position="285"/>
    </location>
</feature>
<feature type="transmembrane region" description="Helical" evidence="9">
    <location>
        <begin position="361"/>
        <end position="378"/>
    </location>
</feature>
<dbReference type="InterPro" id="IPR010656">
    <property type="entry name" value="DctM"/>
</dbReference>
<keyword evidence="6 9" id="KW-0472">Membrane</keyword>
<evidence type="ECO:0000313" key="11">
    <source>
        <dbReference type="EMBL" id="QJC56323.1"/>
    </source>
</evidence>
<name>A0A6H2H949_9BURK</name>
<organism evidence="11 12">
    <name type="scientific">Polaromonas vacuolata</name>
    <dbReference type="NCBI Taxonomy" id="37448"/>
    <lineage>
        <taxon>Bacteria</taxon>
        <taxon>Pseudomonadati</taxon>
        <taxon>Pseudomonadota</taxon>
        <taxon>Betaproteobacteria</taxon>
        <taxon>Burkholderiales</taxon>
        <taxon>Comamonadaceae</taxon>
        <taxon>Polaromonas</taxon>
    </lineage>
</organism>
<feature type="compositionally biased region" description="Basic and acidic residues" evidence="8">
    <location>
        <begin position="464"/>
        <end position="475"/>
    </location>
</feature>
<dbReference type="AlphaFoldDB" id="A0A6H2H949"/>
<evidence type="ECO:0000256" key="2">
    <source>
        <dbReference type="ARBA" id="ARBA00022475"/>
    </source>
</evidence>
<dbReference type="GO" id="GO:0022857">
    <property type="term" value="F:transmembrane transporter activity"/>
    <property type="evidence" value="ECO:0007669"/>
    <property type="project" value="UniProtKB-UniRule"/>
</dbReference>
<reference evidence="11 12" key="1">
    <citation type="submission" date="2020-04" db="EMBL/GenBank/DDBJ databases">
        <title>Complete genome of a Psychrophilic, Marine, Gas Vacuolate Bacterium Polaromonas vacuolata KCTC 22033T.</title>
        <authorList>
            <person name="Hwang K."/>
            <person name="Kim K.M."/>
        </authorList>
    </citation>
    <scope>NUCLEOTIDE SEQUENCE [LARGE SCALE GENOMIC DNA]</scope>
    <source>
        <strain evidence="11 12">KCTC 22033</strain>
    </source>
</reference>
<comment type="function">
    <text evidence="7">Part of the tripartite ATP-independent periplasmic (TRAP) transport system.</text>
</comment>
<feature type="transmembrane region" description="Helical" evidence="9">
    <location>
        <begin position="200"/>
        <end position="221"/>
    </location>
</feature>
<feature type="region of interest" description="Disordered" evidence="8">
    <location>
        <begin position="455"/>
        <end position="475"/>
    </location>
</feature>
<keyword evidence="3 7" id="KW-0997">Cell inner membrane</keyword>